<sequence>MPIRNPFRRAPGAEASDEAQRTATDNSFTSTAVSGAQPLQTRDSAEYKLSALEINDSGVYLPPSPQQEKPTFWHSKSNTSTTSSNHRSLLAETEPFNISRESFDSYRRSFDISARSPITDITAETYPRQSLDARRSVDTRRSLDVRRSRATPRSSMQQARPSESTDRVPEEGFEDVGLNDEPKSAPAKKRGLFSRFGDNNSNADSKQEERPSAGHHFSLTGRKRAESGKGEELKSMPRQSVDDPAETRLQFDQPDQPDQPDGSLKWAISISRGDVVSGPSHRAATKVAPRRRLRGWHEAIVTHAIATVENLKYCQDTSGNVSEVQLRRLLDQTAEGNCTGTIPLQVKAQNAGVLISREDSQVTFEFFELSPDNKNAMLNGRLIRSFPGFAAEISVSKLQEQGLTDMLANTISKMSTQVAPGFQPQARKAGQDHDEERDTTHPGMITDHLLNVIAALGRPKDVVRITKNTREETLWNTAYKPWRRSPMWLMIRVTLQLLFTRQGLDYPIGDGLYKAFVIHMLARTLGYSKNHWSTSGSDRTHILNAKIVRRVRKLEGLSQLQCLKSSWIHDIRTLVVNAFSFANEKWKAQMNSTDANIRIKDLKSLRPETSLDLYLPKLDAFLDSVHTRQATTTHADFKPRHPYPISTQCKLPEISTAAGEYGLFHLASLESWVEHHLQQWIETQRNDQGTCSKLHTLIKSYHSLASAAYARVPVNISIMYLTILELWIACDKSACRDVPLLSTYDPEIRLVEFQCLLLPLRSQMRRLQIVELYVQSREQAATNKVSLYRDFGNSQSFAVKYFDQTTRLHALLSQIEQDACKKRAQKREELVRLKAKHKDLMDRYDARKCEFHTIVTNSYHGYTDSVHKKGCFRCSLKKQADALDIEIHEWPLSPDQSAAKATVFELAIPVSFSVWRDVSTYIISDVLGFKQSPSVTPQSSYTLNKHCDLSYLLDTQYHSRRIVPLSSVKPHSATHRKKKGAVCHLEDKDVCLRNALQYAYYDVNCNMWTSPQSPTGYIHKRCMYQMPGRSKALERYLSKPASAPDGVAPNEVMACQSDCPPHFSIEEYKAFGTLPLGRNIFYSNILTQLATPTLDFTKVETQCLVSQIVTQVGPPSARVERASHHILTDPIFGSTMLAQLETALQRVEENWESWRAVSTFVQLACRILSLASSADIRQRSLHFLHEARRVSVTWFHRLRTRAASSAHDEQRTELFSRATEIALLGVSTFDVEHDFVEVALHQEGAISMLLQCSIAVQENKTLVSSSGHLQNCALQAWHSLMYRILPKLRDSILQDCTGLNHAILACWSAFHPGKHASLSMLDSPYHQWLCIASGKLLVHINLLTAELLVNGLPLSRLPSEYLNHPMYKSLFSASALEVAPTDEPGMRFSAKAAYHEHKLHFGMTGADMLVVAFLNDNKLDLIPEHVFTKQMPHAFVSHFTHWYDYQSQEIVFRPRKSPWQSSSIDQWHLRRYGQSWRLLKGSQLLVNMRSDTAKIISSLFKSVEDESHTHILYDKQLRLTVVELPRLKLVFDVASGDDRIQSRQYRGMILDDDQSLGTLVGLTSKLVLRHPQAANDRLVLIPDGVVQFSKVSNHQTLVNIRRDSETSLHVYQLDTILGRVVDNGSLQSKLMLCYLHALTSHSLPDLLTCKTGTEAALTILRSSAVRSFSGLTLENIKLLNMIAVLSPSRSFYPANERVMQKIKWNTNLSPLSQHGDFHVLVKEIFTHEKKMMLFRSTDVFAELNQNDTAWMTSMNHELHQRAAARLSTFQVAGFGAELFRTDTDTTYDARDRQTCSERGRRAFLAASMTVREQASLDQPLLEFKVLQTHFYQAKITGPRTDSSLLVLRYDSKWLESPSSLMQDLWCTLHRSLAITPTIHNQFDVMIWLSTMAYASKADMDVIRALIAFYRVPALASILTPIKPQYQLSRGSTFNVYEVKAVVESNARSYESSSEAMLPKEGSETNNQHLRRIRNIFCGRKQTAVHSFVSGLQTQWPRENPETPSSTHLDKYLDTTSAMGTVRVLFQHWFDNQSFEAYMDSIARIIEHLPARSVSMPRFGAFQPVQKSSLGDSERYCAPETVFALTPPNESSTWPEAKDINILRAPHEPQLPVVPQKLLPSDSEVQTRLELFCRTLESRASSACEKKYVDSLRASCCSLHKQGDAQHMGERLVNDQTRGLLQEYLSSCEKYLKKFNLKLTEPLEIGSTYSTSIAFMTGQVPRTSPTFWLSQLNHDRYDLLSRPWQAVMIEYGLAITNLHRAQRLVALCDKPVELNEELRHVGHLNWNPEVFPETLLLEAESGIMVREVQATIAEKMMQPPNAENTVMQLNMGEGKSSTIIPIVAAALTDRKKLVRVIVAKPQSKQMLEMLVAKLGGLLNRRIYHMPFSRDLRLNEGDARVILEICQECMAHRGVLLVQPEHILSFKLMGIECLLTDKPATARVLLDTARWFDDKSRDIVDESDENFSVKFELVYTMGSQRSVGFAPDRWLLIQEVLSFIPRLATQVKDILPFSIEVEHSNDCRYPRVRILRDDGAEALLALLMKHIVKYGLTGLPIRSQPPEIQEAVLRYISTTELSAKDVRAVEESRFWTPATKEPLLLVRGLIAGGVLRFSLAQKRWRVNYGLDASRTPGTKLAVPYKAKDSPSPRSEFSHPDVVILLTLLSFYYGGLDDDELFDTFIHLLNSDQSNIHYDDWVCTAAPGLPAGFRQLSGVSIKDRIMCVQQIFPYLRYSRAAINYYLTYLIFPRAMKEFPSKLSASGWDLGAVKKHPTTGFSGTNDTLHVLPLAVKHLDLPSQSHTNALVLSYLLQHETSVERLSARTIGTDAEHLLAVINSMQPEVRVVLDVGALILEMNNTEVARCWLSKRKNNQTEAVVFFKDEELSVLDIHGCIESFQTSPFAKQLDRCLVYLDEAHTRGTDLKLPRDYRAAVTLGANLTKDRLVQACMRLRKLGKGQSVVFVAPEEISTRICELTQRQQGALITVTDVLCWSIGETWLDLSRSMPLWAVQGHRYERHKYLLDGAKTTLAQAQSFLEDEAQSIEDRYKAVTGITNQFAGWDLTNPCIMQLISRCLEFGALGINSATLQEEQERELSPEIEEERQIERPPRMTAEKHQLHPDLTDLAHTGELRNPSTAYEPAFEALGSTSAAKHCDLTRFPKQLLVSKDFMRTVKIPAGSKKADFVSDSYQRPVQWVLSVPDQAHLNVIKHLIILSPHEANQLQSTITKRKKVTLHLFAPRFNMSFAPLDKLKLFNVGQGFDESSVPLSLTVQLNLFSGSLYLRSFAEYEAVCDFLGLLRGIPGLDQHVFADGFIDPPSGTCGLDTSPVQFLRALLMKIRKEGEGVEKTHMGRLLGGLRLEECDFDTGL</sequence>
<feature type="region of interest" description="Disordered" evidence="7">
    <location>
        <begin position="1"/>
        <end position="41"/>
    </location>
</feature>
<dbReference type="InterPro" id="IPR022105">
    <property type="entry name" value="DUF3645"/>
</dbReference>
<feature type="compositionally biased region" description="Basic and acidic residues" evidence="7">
    <location>
        <begin position="131"/>
        <end position="147"/>
    </location>
</feature>
<feature type="region of interest" description="Disordered" evidence="7">
    <location>
        <begin position="422"/>
        <end position="442"/>
    </location>
</feature>
<evidence type="ECO:0000259" key="8">
    <source>
        <dbReference type="Pfam" id="PF12340"/>
    </source>
</evidence>
<feature type="domain" description="DUF6606" evidence="10">
    <location>
        <begin position="301"/>
        <end position="525"/>
    </location>
</feature>
<feature type="region of interest" description="Disordered" evidence="7">
    <location>
        <begin position="57"/>
        <end position="88"/>
    </location>
</feature>
<gene>
    <name evidence="11" type="ORF">ST47_g10426</name>
</gene>
<evidence type="ECO:0000256" key="2">
    <source>
        <dbReference type="ARBA" id="ARBA00012759"/>
    </source>
</evidence>
<dbReference type="STRING" id="5454.A0A162VGQ5"/>
<feature type="compositionally biased region" description="Polar residues" evidence="7">
    <location>
        <begin position="151"/>
        <end position="162"/>
    </location>
</feature>
<feature type="region of interest" description="Disordered" evidence="7">
    <location>
        <begin position="121"/>
        <end position="244"/>
    </location>
</feature>
<dbReference type="Proteomes" id="UP000076837">
    <property type="component" value="Unassembled WGS sequence"/>
</dbReference>
<dbReference type="PANTHER" id="PTHR13367:SF34">
    <property type="match status" value="1"/>
</dbReference>
<dbReference type="GO" id="GO:0006508">
    <property type="term" value="P:proteolysis"/>
    <property type="evidence" value="ECO:0007669"/>
    <property type="project" value="UniProtKB-KW"/>
</dbReference>
<feature type="domain" description="DUF3645" evidence="9">
    <location>
        <begin position="2626"/>
        <end position="2660"/>
    </location>
</feature>
<keyword evidence="4" id="KW-0833">Ubl conjugation pathway</keyword>
<dbReference type="InterPro" id="IPR022099">
    <property type="entry name" value="DUF3638"/>
</dbReference>
<evidence type="ECO:0000259" key="10">
    <source>
        <dbReference type="Pfam" id="PF20255"/>
    </source>
</evidence>
<reference evidence="11 12" key="1">
    <citation type="journal article" date="2016" name="Sci. Rep.">
        <title>Draft genome sequencing and secretome analysis of fungal phytopathogen Ascochyta rabiei provides insight into the necrotrophic effector repertoire.</title>
        <authorList>
            <person name="Verma S."/>
            <person name="Gazara R.K."/>
            <person name="Nizam S."/>
            <person name="Parween S."/>
            <person name="Chattopadhyay D."/>
            <person name="Verma P.K."/>
        </authorList>
    </citation>
    <scope>NUCLEOTIDE SEQUENCE [LARGE SCALE GENOMIC DNA]</scope>
    <source>
        <strain evidence="11 12">ArDII</strain>
    </source>
</reference>
<feature type="compositionally biased region" description="Low complexity" evidence="7">
    <location>
        <begin position="75"/>
        <end position="85"/>
    </location>
</feature>
<dbReference type="Pfam" id="PF20255">
    <property type="entry name" value="DUF6606"/>
    <property type="match status" value="1"/>
</dbReference>
<evidence type="ECO:0000256" key="6">
    <source>
        <dbReference type="ARBA" id="ARBA00022807"/>
    </source>
</evidence>
<feature type="compositionally biased region" description="Basic and acidic residues" evidence="7">
    <location>
        <begin position="3098"/>
        <end position="3109"/>
    </location>
</feature>
<comment type="catalytic activity">
    <reaction evidence="1">
        <text>Thiol-dependent hydrolysis of ester, thioester, amide, peptide and isopeptide bonds formed by the C-terminal Gly of ubiquitin (a 76-residue protein attached to proteins as an intracellular targeting signal).</text>
        <dbReference type="EC" id="3.4.19.12"/>
    </reaction>
</comment>
<evidence type="ECO:0000256" key="5">
    <source>
        <dbReference type="ARBA" id="ARBA00022801"/>
    </source>
</evidence>
<dbReference type="PANTHER" id="PTHR13367">
    <property type="entry name" value="UBIQUITIN THIOESTERASE"/>
    <property type="match status" value="1"/>
</dbReference>
<dbReference type="EMBL" id="JYNV01000330">
    <property type="protein sequence ID" value="KZM18446.1"/>
    <property type="molecule type" value="Genomic_DNA"/>
</dbReference>
<protein>
    <recommendedName>
        <fullName evidence="2">ubiquitinyl hydrolase 1</fullName>
        <ecNumber evidence="2">3.4.19.12</ecNumber>
    </recommendedName>
</protein>
<organism evidence="11 12">
    <name type="scientific">Didymella rabiei</name>
    <name type="common">Chickpea ascochyta blight fungus</name>
    <name type="synonym">Mycosphaerella rabiei</name>
    <dbReference type="NCBI Taxonomy" id="5454"/>
    <lineage>
        <taxon>Eukaryota</taxon>
        <taxon>Fungi</taxon>
        <taxon>Dikarya</taxon>
        <taxon>Ascomycota</taxon>
        <taxon>Pezizomycotina</taxon>
        <taxon>Dothideomycetes</taxon>
        <taxon>Pleosporomycetidae</taxon>
        <taxon>Pleosporales</taxon>
        <taxon>Pleosporineae</taxon>
        <taxon>Didymellaceae</taxon>
        <taxon>Ascochyta</taxon>
    </lineage>
</organism>
<feature type="region of interest" description="Disordered" evidence="7">
    <location>
        <begin position="3084"/>
        <end position="3109"/>
    </location>
</feature>
<proteinExistence type="predicted"/>
<keyword evidence="5" id="KW-0378">Hydrolase</keyword>
<feature type="domain" description="DUF3638" evidence="8">
    <location>
        <begin position="2282"/>
        <end position="2505"/>
    </location>
</feature>
<dbReference type="InterPro" id="IPR051346">
    <property type="entry name" value="OTU_Deubiquitinase"/>
</dbReference>
<evidence type="ECO:0000313" key="11">
    <source>
        <dbReference type="EMBL" id="KZM18446.1"/>
    </source>
</evidence>
<feature type="compositionally biased region" description="Basic and acidic residues" evidence="7">
    <location>
        <begin position="223"/>
        <end position="235"/>
    </location>
</feature>
<dbReference type="Pfam" id="PF12340">
    <property type="entry name" value="DUF3638"/>
    <property type="match status" value="1"/>
</dbReference>
<evidence type="ECO:0000256" key="1">
    <source>
        <dbReference type="ARBA" id="ARBA00000707"/>
    </source>
</evidence>
<dbReference type="InterPro" id="IPR046541">
    <property type="entry name" value="DUF6606"/>
</dbReference>
<evidence type="ECO:0000313" key="12">
    <source>
        <dbReference type="Proteomes" id="UP000076837"/>
    </source>
</evidence>
<evidence type="ECO:0000256" key="7">
    <source>
        <dbReference type="SAM" id="MobiDB-lite"/>
    </source>
</evidence>
<accession>A0A162VGQ5</accession>
<evidence type="ECO:0000256" key="4">
    <source>
        <dbReference type="ARBA" id="ARBA00022786"/>
    </source>
</evidence>
<keyword evidence="12" id="KW-1185">Reference proteome</keyword>
<dbReference type="Pfam" id="PF12359">
    <property type="entry name" value="DUF3645"/>
    <property type="match status" value="1"/>
</dbReference>
<feature type="compositionally biased region" description="Basic and acidic residues" evidence="7">
    <location>
        <begin position="429"/>
        <end position="440"/>
    </location>
</feature>
<dbReference type="GO" id="GO:0004843">
    <property type="term" value="F:cysteine-type deubiquitinase activity"/>
    <property type="evidence" value="ECO:0007669"/>
    <property type="project" value="UniProtKB-EC"/>
</dbReference>
<dbReference type="EC" id="3.4.19.12" evidence="2"/>
<keyword evidence="6" id="KW-0788">Thiol protease</keyword>
<name>A0A162VGQ5_DIDRA</name>
<comment type="caution">
    <text evidence="11">The sequence shown here is derived from an EMBL/GenBank/DDBJ whole genome shotgun (WGS) entry which is preliminary data.</text>
</comment>
<evidence type="ECO:0000256" key="3">
    <source>
        <dbReference type="ARBA" id="ARBA00022670"/>
    </source>
</evidence>
<keyword evidence="3" id="KW-0645">Protease</keyword>
<feature type="compositionally biased region" description="Acidic residues" evidence="7">
    <location>
        <begin position="3085"/>
        <end position="3097"/>
    </location>
</feature>
<feature type="compositionally biased region" description="Polar residues" evidence="7">
    <location>
        <begin position="21"/>
        <end position="41"/>
    </location>
</feature>
<evidence type="ECO:0000259" key="9">
    <source>
        <dbReference type="Pfam" id="PF12359"/>
    </source>
</evidence>